<dbReference type="Gene3D" id="1.20.1280.50">
    <property type="match status" value="1"/>
</dbReference>
<name>A0A8H7XQQ1_PSICU</name>
<feature type="region of interest" description="Disordered" evidence="1">
    <location>
        <begin position="463"/>
        <end position="502"/>
    </location>
</feature>
<reference evidence="2" key="1">
    <citation type="submission" date="2021-02" db="EMBL/GenBank/DDBJ databases">
        <title>Psilocybe cubensis genome.</title>
        <authorList>
            <person name="Mckernan K.J."/>
            <person name="Crawford S."/>
            <person name="Trippe A."/>
            <person name="Kane L.T."/>
            <person name="Mclaughlin S."/>
        </authorList>
    </citation>
    <scope>NUCLEOTIDE SEQUENCE [LARGE SCALE GENOMIC DNA]</scope>
    <source>
        <strain evidence="2">MGC-MH-2018</strain>
    </source>
</reference>
<proteinExistence type="predicted"/>
<dbReference type="AlphaFoldDB" id="A0A8H7XQQ1"/>
<protein>
    <recommendedName>
        <fullName evidence="3">F-box domain-containing protein</fullName>
    </recommendedName>
</protein>
<accession>A0A8H7XQQ1</accession>
<comment type="caution">
    <text evidence="2">The sequence shown here is derived from an EMBL/GenBank/DDBJ whole genome shotgun (WGS) entry which is preliminary data.</text>
</comment>
<dbReference type="InterPro" id="IPR036047">
    <property type="entry name" value="F-box-like_dom_sf"/>
</dbReference>
<sequence length="573" mass="65858">MDNNLELVFKDASTIEDIIMRNQGQLAAAKEATRLCREKHYRLSYHLNKARSVLSSLPNEVISQIFLFMCAPETSVWEFLCFPPTQFLIGSVCKEWRQIAWSTPHLWDNIEIQLVRKSCETQIELLEEWIERSGNLPLDIHIYSHGLFEAPWEAPPEAFTKIAEVYARWRSYHGHAVPGLAAELKRINATCFPMLETLSLSEPIHAPPVNNPPDTTYQWNFLSAPALHNVLIEGPLKGVDIAINWGSLTCLTADFVLRQSPHNSKKQGYVSFHVLTSCTLLTKLELNLKDSRVSSTQQPHPCRFPHLKILKIEGSADIVEYVLEWLTTPSLNELQIRLESIDITSEWEASLIDLTTRSSCKIRSLSVIHSHKHPESDDEFVDMLRILSRDHPIDSLEIRSYGFTMSDNMVLLLTMQRDSEEQQDHLPLLKNFTYAGDISFSLRKYADMINSRLIYEAQKSKENKIHRRRGTKKEPGDEYAEPDKEDENSDGADQLDNSSASTSNLNPLNFSVSYENLSWFGKQRPCILQSFYKELERASTRGKKFDFKYGQCWGENCDDISSEKVYSSWHMDY</sequence>
<feature type="compositionally biased region" description="Acidic residues" evidence="1">
    <location>
        <begin position="477"/>
        <end position="490"/>
    </location>
</feature>
<evidence type="ECO:0000256" key="1">
    <source>
        <dbReference type="SAM" id="MobiDB-lite"/>
    </source>
</evidence>
<organism evidence="2">
    <name type="scientific">Psilocybe cubensis</name>
    <name type="common">Psychedelic mushroom</name>
    <name type="synonym">Stropharia cubensis</name>
    <dbReference type="NCBI Taxonomy" id="181762"/>
    <lineage>
        <taxon>Eukaryota</taxon>
        <taxon>Fungi</taxon>
        <taxon>Dikarya</taxon>
        <taxon>Basidiomycota</taxon>
        <taxon>Agaricomycotina</taxon>
        <taxon>Agaricomycetes</taxon>
        <taxon>Agaricomycetidae</taxon>
        <taxon>Agaricales</taxon>
        <taxon>Agaricineae</taxon>
        <taxon>Strophariaceae</taxon>
        <taxon>Psilocybe</taxon>
    </lineage>
</organism>
<dbReference type="EMBL" id="JAFIQS010000009">
    <property type="protein sequence ID" value="KAG5165701.1"/>
    <property type="molecule type" value="Genomic_DNA"/>
</dbReference>
<evidence type="ECO:0008006" key="3">
    <source>
        <dbReference type="Google" id="ProtNLM"/>
    </source>
</evidence>
<gene>
    <name evidence="2" type="ORF">JR316_009284</name>
</gene>
<evidence type="ECO:0000313" key="2">
    <source>
        <dbReference type="EMBL" id="KAG5165701.1"/>
    </source>
</evidence>
<dbReference type="SUPFAM" id="SSF81383">
    <property type="entry name" value="F-box domain"/>
    <property type="match status" value="1"/>
</dbReference>
<dbReference type="OrthoDB" id="2886770at2759"/>